<accession>A0A2T7D9N2</accession>
<dbReference type="PANTHER" id="PTHR26379:SF369">
    <property type="entry name" value="BTB DOMAIN-CONTAINING PROTEIN"/>
    <property type="match status" value="1"/>
</dbReference>
<dbReference type="Gene3D" id="3.30.710.10">
    <property type="entry name" value="Potassium Channel Kv1.1, Chain A"/>
    <property type="match status" value="1"/>
</dbReference>
<dbReference type="PANTHER" id="PTHR26379">
    <property type="entry name" value="BTB/POZ AND MATH DOMAIN-CONTAINING PROTEIN 1"/>
    <property type="match status" value="1"/>
</dbReference>
<dbReference type="SMART" id="SM00225">
    <property type="entry name" value="BTB"/>
    <property type="match status" value="1"/>
</dbReference>
<dbReference type="InterPro" id="IPR000210">
    <property type="entry name" value="BTB/POZ_dom"/>
</dbReference>
<organism evidence="3 4">
    <name type="scientific">Panicum hallii var. hallii</name>
    <dbReference type="NCBI Taxonomy" id="1504633"/>
    <lineage>
        <taxon>Eukaryota</taxon>
        <taxon>Viridiplantae</taxon>
        <taxon>Streptophyta</taxon>
        <taxon>Embryophyta</taxon>
        <taxon>Tracheophyta</taxon>
        <taxon>Spermatophyta</taxon>
        <taxon>Magnoliopsida</taxon>
        <taxon>Liliopsida</taxon>
        <taxon>Poales</taxon>
        <taxon>Poaceae</taxon>
        <taxon>PACMAD clade</taxon>
        <taxon>Panicoideae</taxon>
        <taxon>Panicodae</taxon>
        <taxon>Paniceae</taxon>
        <taxon>Panicinae</taxon>
        <taxon>Panicum</taxon>
        <taxon>Panicum sect. Panicum</taxon>
    </lineage>
</organism>
<comment type="pathway">
    <text evidence="1">Protein modification; protein ubiquitination.</text>
</comment>
<evidence type="ECO:0000256" key="1">
    <source>
        <dbReference type="ARBA" id="ARBA00004906"/>
    </source>
</evidence>
<gene>
    <name evidence="3" type="ORF">GQ55_6G258800</name>
</gene>
<protein>
    <recommendedName>
        <fullName evidence="2">BTB domain-containing protein</fullName>
    </recommendedName>
</protein>
<dbReference type="AlphaFoldDB" id="A0A2T7D9N2"/>
<evidence type="ECO:0000259" key="2">
    <source>
        <dbReference type="PROSITE" id="PS50097"/>
    </source>
</evidence>
<proteinExistence type="predicted"/>
<dbReference type="Gramene" id="PUZ52296">
    <property type="protein sequence ID" value="PUZ52296"/>
    <property type="gene ID" value="GQ55_6G258800"/>
</dbReference>
<dbReference type="PROSITE" id="PS50097">
    <property type="entry name" value="BTB"/>
    <property type="match status" value="1"/>
</dbReference>
<dbReference type="GO" id="GO:0016567">
    <property type="term" value="P:protein ubiquitination"/>
    <property type="evidence" value="ECO:0007669"/>
    <property type="project" value="InterPro"/>
</dbReference>
<dbReference type="Pfam" id="PF00651">
    <property type="entry name" value="BTB"/>
    <property type="match status" value="1"/>
</dbReference>
<reference evidence="3 4" key="1">
    <citation type="submission" date="2018-04" db="EMBL/GenBank/DDBJ databases">
        <title>WGS assembly of Panicum hallii var. hallii HAL2.</title>
        <authorList>
            <person name="Lovell J."/>
            <person name="Jenkins J."/>
            <person name="Lowry D."/>
            <person name="Mamidi S."/>
            <person name="Sreedasyam A."/>
            <person name="Weng X."/>
            <person name="Barry K."/>
            <person name="Bonette J."/>
            <person name="Campitelli B."/>
            <person name="Daum C."/>
            <person name="Gordon S."/>
            <person name="Gould B."/>
            <person name="Lipzen A."/>
            <person name="MacQueen A."/>
            <person name="Palacio-Mejia J."/>
            <person name="Plott C."/>
            <person name="Shakirov E."/>
            <person name="Shu S."/>
            <person name="Yoshinaga Y."/>
            <person name="Zane M."/>
            <person name="Rokhsar D."/>
            <person name="Grimwood J."/>
            <person name="Schmutz J."/>
            <person name="Juenger T."/>
        </authorList>
    </citation>
    <scope>NUCLEOTIDE SEQUENCE [LARGE SCALE GENOMIC DNA]</scope>
    <source>
        <strain evidence="4">cv. HAL2</strain>
    </source>
</reference>
<evidence type="ECO:0000313" key="4">
    <source>
        <dbReference type="Proteomes" id="UP000244336"/>
    </source>
</evidence>
<sequence length="132" mass="14221">MCTITVLENSSILVPPANLGEHMRALLDRGDGTDVSFVVDGETFHAHRSVLAARSPVVRAELFGSMAEAAMSSITLHEIAPATFKLMLQFVCTDALPGDDELGDSPAEMLQHLLAAADRYALDRLKLLCAKK</sequence>
<evidence type="ECO:0000313" key="3">
    <source>
        <dbReference type="EMBL" id="PUZ52296.1"/>
    </source>
</evidence>
<name>A0A2T7D9N2_9POAL</name>
<keyword evidence="4" id="KW-1185">Reference proteome</keyword>
<dbReference type="InterPro" id="IPR045005">
    <property type="entry name" value="BPM1-6"/>
</dbReference>
<dbReference type="OrthoDB" id="693342at2759"/>
<dbReference type="SUPFAM" id="SSF54695">
    <property type="entry name" value="POZ domain"/>
    <property type="match status" value="1"/>
</dbReference>
<feature type="domain" description="BTB" evidence="2">
    <location>
        <begin position="33"/>
        <end position="100"/>
    </location>
</feature>
<dbReference type="InterPro" id="IPR011333">
    <property type="entry name" value="SKP1/BTB/POZ_sf"/>
</dbReference>
<dbReference type="EMBL" id="CM009754">
    <property type="protein sequence ID" value="PUZ52296.1"/>
    <property type="molecule type" value="Genomic_DNA"/>
</dbReference>
<dbReference type="Proteomes" id="UP000244336">
    <property type="component" value="Chromosome 6"/>
</dbReference>